<evidence type="ECO:0000256" key="2">
    <source>
        <dbReference type="ARBA" id="ARBA00008573"/>
    </source>
</evidence>
<feature type="transmembrane region" description="Helical" evidence="8">
    <location>
        <begin position="180"/>
        <end position="197"/>
    </location>
</feature>
<dbReference type="Proteomes" id="UP000241890">
    <property type="component" value="Unassembled WGS sequence"/>
</dbReference>
<organism evidence="9 10">
    <name type="scientific">Hondaea fermentalgiana</name>
    <dbReference type="NCBI Taxonomy" id="2315210"/>
    <lineage>
        <taxon>Eukaryota</taxon>
        <taxon>Sar</taxon>
        <taxon>Stramenopiles</taxon>
        <taxon>Bigyra</taxon>
        <taxon>Labyrinthulomycetes</taxon>
        <taxon>Thraustochytrida</taxon>
        <taxon>Thraustochytriidae</taxon>
        <taxon>Hondaea</taxon>
    </lineage>
</organism>
<dbReference type="PANTHER" id="PTHR12300:SF161">
    <property type="entry name" value="RECEPTOR EXPRESSION-ENHANCING PROTEIN"/>
    <property type="match status" value="1"/>
</dbReference>
<dbReference type="AlphaFoldDB" id="A0A2R5GJ35"/>
<name>A0A2R5GJ35_9STRA</name>
<dbReference type="EMBL" id="BEYU01000074">
    <property type="protein sequence ID" value="GBG30329.1"/>
    <property type="molecule type" value="Genomic_DNA"/>
</dbReference>
<comment type="subcellular location">
    <subcellularLocation>
        <location evidence="1 6">Membrane</location>
        <topology evidence="1 6">Multi-pass membrane protein</topology>
    </subcellularLocation>
</comment>
<dbReference type="GO" id="GO:0016020">
    <property type="term" value="C:membrane"/>
    <property type="evidence" value="ECO:0007669"/>
    <property type="project" value="UniProtKB-SubCell"/>
</dbReference>
<dbReference type="InParanoid" id="A0A2R5GJ35"/>
<gene>
    <name evidence="9" type="ORF">FCC1311_065482</name>
</gene>
<evidence type="ECO:0000313" key="10">
    <source>
        <dbReference type="Proteomes" id="UP000241890"/>
    </source>
</evidence>
<comment type="caution">
    <text evidence="9">The sequence shown here is derived from an EMBL/GenBank/DDBJ whole genome shotgun (WGS) entry which is preliminary data.</text>
</comment>
<sequence>MSVDEYDSYDSEPDDYDPATISKRGKKLHQEKFEFKIPTGEEMYETYLDFTDAFIQALPSSKEFRTQQKTARKTYKLFMKGFEEQEWIDPIEDMTMLPRNYLLAIAGFFGVMLLVISFFVKFMGIFVTRLVGLVYPMYASIKALITEEKDDDTQWLMYWVIYAAFALFEQAALTQDTKGLPVYFAIKVSVLLLCQFAKFSEFLYKFTVAPFAKAYRLVFGVAEVPN</sequence>
<evidence type="ECO:0000256" key="1">
    <source>
        <dbReference type="ARBA" id="ARBA00004141"/>
    </source>
</evidence>
<dbReference type="OrthoDB" id="10009287at2759"/>
<feature type="transmembrane region" description="Helical" evidence="8">
    <location>
        <begin position="101"/>
        <end position="120"/>
    </location>
</feature>
<keyword evidence="4 8" id="KW-1133">Transmembrane helix</keyword>
<proteinExistence type="inferred from homology"/>
<evidence type="ECO:0000256" key="4">
    <source>
        <dbReference type="ARBA" id="ARBA00022989"/>
    </source>
</evidence>
<keyword evidence="5 8" id="KW-0472">Membrane</keyword>
<evidence type="ECO:0000256" key="3">
    <source>
        <dbReference type="ARBA" id="ARBA00022692"/>
    </source>
</evidence>
<feature type="transmembrane region" description="Helical" evidence="8">
    <location>
        <begin position="126"/>
        <end position="144"/>
    </location>
</feature>
<evidence type="ECO:0000313" key="9">
    <source>
        <dbReference type="EMBL" id="GBG30329.1"/>
    </source>
</evidence>
<keyword evidence="3 8" id="KW-0812">Transmembrane</keyword>
<feature type="compositionally biased region" description="Acidic residues" evidence="7">
    <location>
        <begin position="1"/>
        <end position="17"/>
    </location>
</feature>
<accession>A0A2R5GJ35</accession>
<reference evidence="9 10" key="1">
    <citation type="submission" date="2017-12" db="EMBL/GenBank/DDBJ databases">
        <title>Sequencing, de novo assembly and annotation of complete genome of a new Thraustochytrid species, strain FCC1311.</title>
        <authorList>
            <person name="Sedici K."/>
            <person name="Godart F."/>
            <person name="Aiese Cigliano R."/>
            <person name="Sanseverino W."/>
            <person name="Barakat M."/>
            <person name="Ortet P."/>
            <person name="Marechal E."/>
            <person name="Cagnac O."/>
            <person name="Amato A."/>
        </authorList>
    </citation>
    <scope>NUCLEOTIDE SEQUENCE [LARGE SCALE GENOMIC DNA]</scope>
</reference>
<comment type="similarity">
    <text evidence="2 6">Belongs to the DP1 family.</text>
</comment>
<evidence type="ECO:0000256" key="8">
    <source>
        <dbReference type="SAM" id="Phobius"/>
    </source>
</evidence>
<evidence type="ECO:0000256" key="7">
    <source>
        <dbReference type="SAM" id="MobiDB-lite"/>
    </source>
</evidence>
<feature type="region of interest" description="Disordered" evidence="7">
    <location>
        <begin position="1"/>
        <end position="21"/>
    </location>
</feature>
<evidence type="ECO:0000256" key="5">
    <source>
        <dbReference type="ARBA" id="ARBA00023136"/>
    </source>
</evidence>
<dbReference type="InterPro" id="IPR004345">
    <property type="entry name" value="TB2_DP1_HVA22"/>
</dbReference>
<dbReference type="Pfam" id="PF03134">
    <property type="entry name" value="TB2_DP1_HVA22"/>
    <property type="match status" value="1"/>
</dbReference>
<feature type="transmembrane region" description="Helical" evidence="8">
    <location>
        <begin position="156"/>
        <end position="174"/>
    </location>
</feature>
<keyword evidence="9" id="KW-0675">Receptor</keyword>
<dbReference type="PANTHER" id="PTHR12300">
    <property type="entry name" value="HVA22-LIKE PROTEINS"/>
    <property type="match status" value="1"/>
</dbReference>
<keyword evidence="10" id="KW-1185">Reference proteome</keyword>
<protein>
    <submittedName>
        <fullName evidence="9">Receptor expression-enhancing protein 6</fullName>
    </submittedName>
</protein>
<evidence type="ECO:0000256" key="6">
    <source>
        <dbReference type="RuleBase" id="RU362006"/>
    </source>
</evidence>